<dbReference type="EMBL" id="ASPP01010493">
    <property type="protein sequence ID" value="ETO22754.1"/>
    <property type="molecule type" value="Genomic_DNA"/>
</dbReference>
<gene>
    <name evidence="3" type="ORF">RFI_14438</name>
</gene>
<sequence>MSNTDEEHEDGEDPAIVLDVGTCYTRCGFAGENEPRSVFPTVVGRSIRHTTSVSESSQLKDLYVGNEVLERSSLLHVKNRLLNRKREIEHWNEIEKVWEHILNNELQVESPDQPVLYCEEAHLGTCKQREQIAYVRPFFFCLMQNVPWLHEGVNHIKKKKNSFEVAPLIYNNKQTNRNNGYKKGKITHCCLIVLGYKGGGHHVTRYLMGEMNRVLDTEHKLDPSRIFDIQVVTDIKRQNAHFIETLAVNRDSEIQADDSKIEEKTIENPPSITLDIKSNYSRRQTMYEEKLSHSKLQKNVRYELPDGYAIRIEHRHLWECTENTFFTADGLSLDRELHSFITGCNKDFRHVLWTNIILAGNTTKVLLFFYPSYSVFASFLPGLDNKLKGYLQSATTDQKIDIWGPDVDKLDLVWLGGSVVADIYSAANDFWVSASEYEETGPNIVHRNSFAQKSPKYFLCLADQTKVLVYVGSLLAHYEL</sequence>
<comment type="catalytic activity">
    <reaction evidence="1">
        <text>ATP + H2O = ADP + phosphate + H(+)</text>
        <dbReference type="Rhea" id="RHEA:13065"/>
        <dbReference type="ChEBI" id="CHEBI:15377"/>
        <dbReference type="ChEBI" id="CHEBI:15378"/>
        <dbReference type="ChEBI" id="CHEBI:30616"/>
        <dbReference type="ChEBI" id="CHEBI:43474"/>
        <dbReference type="ChEBI" id="CHEBI:456216"/>
    </reaction>
</comment>
<reference evidence="3 4" key="1">
    <citation type="journal article" date="2013" name="Curr. Biol.">
        <title>The Genome of the Foraminiferan Reticulomyxa filosa.</title>
        <authorList>
            <person name="Glockner G."/>
            <person name="Hulsmann N."/>
            <person name="Schleicher M."/>
            <person name="Noegel A.A."/>
            <person name="Eichinger L."/>
            <person name="Gallinger C."/>
            <person name="Pawlowski J."/>
            <person name="Sierra R."/>
            <person name="Euteneuer U."/>
            <person name="Pillet L."/>
            <person name="Moustafa A."/>
            <person name="Platzer M."/>
            <person name="Groth M."/>
            <person name="Szafranski K."/>
            <person name="Schliwa M."/>
        </authorList>
    </citation>
    <scope>NUCLEOTIDE SEQUENCE [LARGE SCALE GENOMIC DNA]</scope>
</reference>
<evidence type="ECO:0000313" key="4">
    <source>
        <dbReference type="Proteomes" id="UP000023152"/>
    </source>
</evidence>
<name>X6NAF8_RETFI</name>
<dbReference type="SMART" id="SM00268">
    <property type="entry name" value="ACTIN"/>
    <property type="match status" value="1"/>
</dbReference>
<dbReference type="InterPro" id="IPR004000">
    <property type="entry name" value="Actin"/>
</dbReference>
<protein>
    <submittedName>
        <fullName evidence="3">Actin-related protein</fullName>
    </submittedName>
</protein>
<dbReference type="PRINTS" id="PR00190">
    <property type="entry name" value="ACTIN"/>
</dbReference>
<accession>X6NAF8</accession>
<dbReference type="Proteomes" id="UP000023152">
    <property type="component" value="Unassembled WGS sequence"/>
</dbReference>
<dbReference type="Pfam" id="PF00022">
    <property type="entry name" value="Actin"/>
    <property type="match status" value="2"/>
</dbReference>
<evidence type="ECO:0000256" key="2">
    <source>
        <dbReference type="RuleBase" id="RU000487"/>
    </source>
</evidence>
<evidence type="ECO:0000256" key="1">
    <source>
        <dbReference type="ARBA" id="ARBA00049360"/>
    </source>
</evidence>
<dbReference type="PANTHER" id="PTHR11937">
    <property type="entry name" value="ACTIN"/>
    <property type="match status" value="1"/>
</dbReference>
<dbReference type="Gene3D" id="3.30.420.40">
    <property type="match status" value="2"/>
</dbReference>
<proteinExistence type="inferred from homology"/>
<comment type="similarity">
    <text evidence="2">Belongs to the actin family.</text>
</comment>
<organism evidence="3 4">
    <name type="scientific">Reticulomyxa filosa</name>
    <dbReference type="NCBI Taxonomy" id="46433"/>
    <lineage>
        <taxon>Eukaryota</taxon>
        <taxon>Sar</taxon>
        <taxon>Rhizaria</taxon>
        <taxon>Retaria</taxon>
        <taxon>Foraminifera</taxon>
        <taxon>Monothalamids</taxon>
        <taxon>Reticulomyxidae</taxon>
        <taxon>Reticulomyxa</taxon>
    </lineage>
</organism>
<dbReference type="AlphaFoldDB" id="X6NAF8"/>
<dbReference type="InterPro" id="IPR043129">
    <property type="entry name" value="ATPase_NBD"/>
</dbReference>
<dbReference type="SUPFAM" id="SSF53067">
    <property type="entry name" value="Actin-like ATPase domain"/>
    <property type="match status" value="2"/>
</dbReference>
<evidence type="ECO:0000313" key="3">
    <source>
        <dbReference type="EMBL" id="ETO22754.1"/>
    </source>
</evidence>
<comment type="caution">
    <text evidence="3">The sequence shown here is derived from an EMBL/GenBank/DDBJ whole genome shotgun (WGS) entry which is preliminary data.</text>
</comment>
<keyword evidence="4" id="KW-1185">Reference proteome</keyword>